<evidence type="ECO:0000313" key="3">
    <source>
        <dbReference type="Proteomes" id="UP001642484"/>
    </source>
</evidence>
<evidence type="ECO:0000256" key="1">
    <source>
        <dbReference type="SAM" id="MobiDB-lite"/>
    </source>
</evidence>
<feature type="compositionally biased region" description="Basic and acidic residues" evidence="1">
    <location>
        <begin position="366"/>
        <end position="376"/>
    </location>
</feature>
<sequence length="616" mass="68560">MTQADEQQWRKVPWEKLSTADRGCKELPDWLRVSIGLAPRSLARFKEGKNVPAEVQERLVDMINRIQEFKNKCPDVHILCTNRPSHFMNSELVIEYYDEVLAHAFEKRRAELSARYDKDFQEEWAWISRGLSNKQEMLDVNPDVPNFSVEDAELEKCETQADMDAWAAPMDEVFESPSIMRTVFLWQISFGAEESEGEDTAKSWEAKSDWRVLPAHWQTLLNKRLAEYKTQVQDAEAFYKFRLDTFGESDKKTKNALNKFTAIQQGQGAASVVLMMKGSGKEASEEVYRRCCSVENGTCKVSPSSKVEAYRLNVSDMSLEKSGTEGSPEVRHLRVISVTGKSANVQEIRIHLPSLSLNSSGAINQVDDKKQDRGGEEAGEDEGTRARLGARGKCDGDKCEGQEDQVDPAEDNVDMELAMVANMSDGFEAAEAELEENLPEDHELNDCDQDLVGLDAGDQNQSNASDDEAVVCNFDSSDIVFVSEGPMISAGSSTDSKDCSVGVTPAGSFRLLPHFAFLEQVGLADIPNILGCGIGLHYTINCYQARYPTGPNEKSSCARSFGQLKRGWVPPSRALLHCLHWCWEQHLKKHSSCKVSSGKVAMLKGAILADLGRDAK</sequence>
<name>A0ABP0ID49_9DINO</name>
<feature type="region of interest" description="Disordered" evidence="1">
    <location>
        <begin position="359"/>
        <end position="405"/>
    </location>
</feature>
<comment type="caution">
    <text evidence="2">The sequence shown here is derived from an EMBL/GenBank/DDBJ whole genome shotgun (WGS) entry which is preliminary data.</text>
</comment>
<keyword evidence="3" id="KW-1185">Reference proteome</keyword>
<dbReference type="Proteomes" id="UP001642484">
    <property type="component" value="Unassembled WGS sequence"/>
</dbReference>
<evidence type="ECO:0000313" key="2">
    <source>
        <dbReference type="EMBL" id="CAK8999305.1"/>
    </source>
</evidence>
<feature type="compositionally biased region" description="Basic and acidic residues" evidence="1">
    <location>
        <begin position="392"/>
        <end position="401"/>
    </location>
</feature>
<proteinExistence type="predicted"/>
<dbReference type="EMBL" id="CAXAMN010002349">
    <property type="protein sequence ID" value="CAK8999305.1"/>
    <property type="molecule type" value="Genomic_DNA"/>
</dbReference>
<gene>
    <name evidence="2" type="ORF">CCMP2556_LOCUS5614</name>
</gene>
<organism evidence="2 3">
    <name type="scientific">Durusdinium trenchii</name>
    <dbReference type="NCBI Taxonomy" id="1381693"/>
    <lineage>
        <taxon>Eukaryota</taxon>
        <taxon>Sar</taxon>
        <taxon>Alveolata</taxon>
        <taxon>Dinophyceae</taxon>
        <taxon>Suessiales</taxon>
        <taxon>Symbiodiniaceae</taxon>
        <taxon>Durusdinium</taxon>
    </lineage>
</organism>
<protein>
    <submittedName>
        <fullName evidence="2">Uncharacterized protein</fullName>
    </submittedName>
</protein>
<accession>A0ABP0ID49</accession>
<reference evidence="2 3" key="1">
    <citation type="submission" date="2024-02" db="EMBL/GenBank/DDBJ databases">
        <authorList>
            <person name="Chen Y."/>
            <person name="Shah S."/>
            <person name="Dougan E. K."/>
            <person name="Thang M."/>
            <person name="Chan C."/>
        </authorList>
    </citation>
    <scope>NUCLEOTIDE SEQUENCE [LARGE SCALE GENOMIC DNA]</scope>
</reference>